<dbReference type="KEGG" id="egl:EGR_07107"/>
<dbReference type="InterPro" id="IPR050821">
    <property type="entry name" value="Cytosolic_carboxypeptidase"/>
</dbReference>
<dbReference type="CTD" id="36342822"/>
<dbReference type="GeneID" id="36342822"/>
<dbReference type="Pfam" id="PF00246">
    <property type="entry name" value="Peptidase_M14"/>
    <property type="match status" value="1"/>
</dbReference>
<keyword evidence="6" id="KW-0121">Carboxypeptidase</keyword>
<feature type="active site" description="Proton donor/acceptor" evidence="3">
    <location>
        <position position="629"/>
    </location>
</feature>
<dbReference type="Proteomes" id="UP000019149">
    <property type="component" value="Unassembled WGS sequence"/>
</dbReference>
<dbReference type="SUPFAM" id="SSF53187">
    <property type="entry name" value="Zn-dependent exopeptidases"/>
    <property type="match status" value="1"/>
</dbReference>
<evidence type="ECO:0000256" key="3">
    <source>
        <dbReference type="PROSITE-ProRule" id="PRU01379"/>
    </source>
</evidence>
<dbReference type="InterPro" id="IPR040626">
    <property type="entry name" value="Pepdidase_M14_N"/>
</dbReference>
<dbReference type="GO" id="GO:0004181">
    <property type="term" value="F:metallocarboxypeptidase activity"/>
    <property type="evidence" value="ECO:0007669"/>
    <property type="project" value="InterPro"/>
</dbReference>
<dbReference type="InterPro" id="IPR000834">
    <property type="entry name" value="Peptidase_M14"/>
</dbReference>
<keyword evidence="7" id="KW-1185">Reference proteome</keyword>
<dbReference type="AlphaFoldDB" id="W6UBS0"/>
<dbReference type="Gene3D" id="2.60.40.3120">
    <property type="match status" value="1"/>
</dbReference>
<keyword evidence="6" id="KW-0378">Hydrolase</keyword>
<evidence type="ECO:0000313" key="6">
    <source>
        <dbReference type="EMBL" id="EUB58001.1"/>
    </source>
</evidence>
<sequence>MTTHELAFPGHLTPPDIQAYQQFSNQSGSPLLSTYRLRSFRKYTPLLIDGVDGRLNPESFYIKSKSAGKLRRNLPVRAILPVGRFLGLPPLDLFENEDYQSEEKKIREPLAINGLEIRRPNSIHQAVDAYMRSVEVKSSSRFLVTTKSKNTCFEIVDRWGVRRNINGPFWPFGLGPLGPPPNLRDGVELWEIDRTRQMREKVLSKLEHLFVRRPMGEVEDNAAFRQPIVVFDTDSSPPMEVRIRRADVLKEEGLLIFESRFESGNLKQARRIGTYEYELVLTPDLVTESHVQWYFFQLAGAQCGVEYTFRIVNLLKSKRLVKSGEKILFHSKKLAEKTGNGWTRVGTDTSYGRNLRSEKNPVLKRGTTYYELIWKMVFPYNNDVCVFAHCYPYTYTDLKVDISDMMQRAGKLPSGSVRCEKLCSTFAGNTCFLITITDPAIPDSEKYAAVLTARVHPGETVGSWNMKGIMEFLTHPRNEKAKELRRRYVFKLVPMLNADGVIVGNYRCSLVGRDVNRTYTIYGPDSIPEVHYTRKLVQHCQEICKDVIFCDFHGHSQAFNAFIYGTDSEYRSVSVGGLIEPPKTYLTNPKQYLVDRMIPFLISKQPWREGCARISLWRLFKLTHCFTMETSLFGTNLEPGSTLRYFDRGDLQALGQSVVLALLEFHKIQSNETFTETLIEMGKAMLQEMMLNRIVAMRTKNSLKSSNPRQLEINKELENNIHSVDDFASAFYEYGDLLVEGEEVESSSASDASSIRDYDFITEESQNMEEGENYAPVMQRKRRRRKHRKCRRRRKNRRRRLALQKSASENKPKALVIN</sequence>
<dbReference type="Gene3D" id="3.40.630.10">
    <property type="entry name" value="Zn peptidases"/>
    <property type="match status" value="1"/>
</dbReference>
<dbReference type="Pfam" id="PF18027">
    <property type="entry name" value="Pepdidase_M14_N"/>
    <property type="match status" value="1"/>
</dbReference>
<keyword evidence="6" id="KW-0645">Protease</keyword>
<gene>
    <name evidence="6" type="ORF">EGR_07107</name>
</gene>
<accession>W6UBS0</accession>
<name>W6UBS0_ECHGR</name>
<evidence type="ECO:0000256" key="4">
    <source>
        <dbReference type="SAM" id="MobiDB-lite"/>
    </source>
</evidence>
<comment type="caution">
    <text evidence="6">The sequence shown here is derived from an EMBL/GenBank/DDBJ whole genome shotgun (WGS) entry which is preliminary data.</text>
</comment>
<dbReference type="OMA" id="HYRFEPY"/>
<feature type="region of interest" description="Disordered" evidence="4">
    <location>
        <begin position="768"/>
        <end position="818"/>
    </location>
</feature>
<dbReference type="GO" id="GO:0006508">
    <property type="term" value="P:proteolysis"/>
    <property type="evidence" value="ECO:0007669"/>
    <property type="project" value="InterPro"/>
</dbReference>
<comment type="similarity">
    <text evidence="2 3">Belongs to the peptidase M14 family.</text>
</comment>
<feature type="compositionally biased region" description="Basic residues" evidence="4">
    <location>
        <begin position="779"/>
        <end position="802"/>
    </location>
</feature>
<dbReference type="PANTHER" id="PTHR12756">
    <property type="entry name" value="CYTOSOLIC CARBOXYPEPTIDASE"/>
    <property type="match status" value="1"/>
</dbReference>
<evidence type="ECO:0000256" key="2">
    <source>
        <dbReference type="ARBA" id="ARBA00005988"/>
    </source>
</evidence>
<protein>
    <submittedName>
        <fullName evidence="6">Cytosolic carboxypeptidase 2</fullName>
    </submittedName>
</protein>
<dbReference type="RefSeq" id="XP_024349197.1">
    <property type="nucleotide sequence ID" value="XM_024496356.1"/>
</dbReference>
<dbReference type="GO" id="GO:0008270">
    <property type="term" value="F:zinc ion binding"/>
    <property type="evidence" value="ECO:0007669"/>
    <property type="project" value="InterPro"/>
</dbReference>
<organism evidence="6 7">
    <name type="scientific">Echinococcus granulosus</name>
    <name type="common">Hydatid tapeworm</name>
    <dbReference type="NCBI Taxonomy" id="6210"/>
    <lineage>
        <taxon>Eukaryota</taxon>
        <taxon>Metazoa</taxon>
        <taxon>Spiralia</taxon>
        <taxon>Lophotrochozoa</taxon>
        <taxon>Platyhelminthes</taxon>
        <taxon>Cestoda</taxon>
        <taxon>Eucestoda</taxon>
        <taxon>Cyclophyllidea</taxon>
        <taxon>Taeniidae</taxon>
        <taxon>Echinococcus</taxon>
        <taxon>Echinococcus granulosus group</taxon>
    </lineage>
</organism>
<evidence type="ECO:0000313" key="7">
    <source>
        <dbReference type="Proteomes" id="UP000019149"/>
    </source>
</evidence>
<proteinExistence type="inferred from homology"/>
<feature type="domain" description="Peptidase M14" evidence="5">
    <location>
        <begin position="391"/>
        <end position="666"/>
    </location>
</feature>
<dbReference type="PANTHER" id="PTHR12756:SF4">
    <property type="entry name" value="PEPTIDASE M14 CARBOXYPEPTIDASE A DOMAIN-CONTAINING PROTEIN"/>
    <property type="match status" value="1"/>
</dbReference>
<evidence type="ECO:0000256" key="1">
    <source>
        <dbReference type="ARBA" id="ARBA00001947"/>
    </source>
</evidence>
<dbReference type="PROSITE" id="PS52035">
    <property type="entry name" value="PEPTIDASE_M14"/>
    <property type="match status" value="1"/>
</dbReference>
<dbReference type="OrthoDB" id="10253041at2759"/>
<evidence type="ECO:0000259" key="5">
    <source>
        <dbReference type="PROSITE" id="PS52035"/>
    </source>
</evidence>
<comment type="cofactor">
    <cofactor evidence="1">
        <name>Zn(2+)</name>
        <dbReference type="ChEBI" id="CHEBI:29105"/>
    </cofactor>
</comment>
<reference evidence="6 7" key="1">
    <citation type="journal article" date="2013" name="Nat. Genet.">
        <title>The genome of the hydatid tapeworm Echinococcus granulosus.</title>
        <authorList>
            <person name="Zheng H."/>
            <person name="Zhang W."/>
            <person name="Zhang L."/>
            <person name="Zhang Z."/>
            <person name="Li J."/>
            <person name="Lu G."/>
            <person name="Zhu Y."/>
            <person name="Wang Y."/>
            <person name="Huang Y."/>
            <person name="Liu J."/>
            <person name="Kang H."/>
            <person name="Chen J."/>
            <person name="Wang L."/>
            <person name="Chen A."/>
            <person name="Yu S."/>
            <person name="Gao Z."/>
            <person name="Jin L."/>
            <person name="Gu W."/>
            <person name="Wang Z."/>
            <person name="Zhao L."/>
            <person name="Shi B."/>
            <person name="Wen H."/>
            <person name="Lin R."/>
            <person name="Jones M.K."/>
            <person name="Brejova B."/>
            <person name="Vinar T."/>
            <person name="Zhao G."/>
            <person name="McManus D.P."/>
            <person name="Chen Z."/>
            <person name="Zhou Y."/>
            <person name="Wang S."/>
        </authorList>
    </citation>
    <scope>NUCLEOTIDE SEQUENCE [LARGE SCALE GENOMIC DNA]</scope>
</reference>
<dbReference type="EMBL" id="APAU02000070">
    <property type="protein sequence ID" value="EUB58001.1"/>
    <property type="molecule type" value="Genomic_DNA"/>
</dbReference>